<name>A0A0B8Q6J9_9VIBR</name>
<dbReference type="SMART" id="SM00796">
    <property type="entry name" value="AHS1"/>
    <property type="match status" value="1"/>
</dbReference>
<dbReference type="PANTHER" id="PTHR34698:SF2">
    <property type="entry name" value="5-OXOPROLINASE SUBUNIT B"/>
    <property type="match status" value="1"/>
</dbReference>
<dbReference type="SUPFAM" id="SSF50891">
    <property type="entry name" value="Cyclophilin-like"/>
    <property type="match status" value="1"/>
</dbReference>
<gene>
    <name evidence="5" type="ORF">JCM19241_5407</name>
</gene>
<dbReference type="InterPro" id="IPR010016">
    <property type="entry name" value="PxpB"/>
</dbReference>
<keyword evidence="2 5" id="KW-0378">Hydrolase</keyword>
<dbReference type="EC" id="3.5.1.54" evidence="5"/>
<dbReference type="Pfam" id="PF02682">
    <property type="entry name" value="CT_C_D"/>
    <property type="match status" value="1"/>
</dbReference>
<reference evidence="5 6" key="1">
    <citation type="submission" date="2015-01" db="EMBL/GenBank/DDBJ databases">
        <title>Vibrio sp. C94 JCM 19241 whole genome shotgun sequence.</title>
        <authorList>
            <person name="Sawabe T."/>
            <person name="Meirelles P."/>
            <person name="Feng G."/>
            <person name="Sayaka M."/>
            <person name="Hattori M."/>
            <person name="Ohkuma M."/>
        </authorList>
    </citation>
    <scope>NUCLEOTIDE SEQUENCE [LARGE SCALE GENOMIC DNA]</scope>
    <source>
        <strain evidence="6">JCM 19241</strain>
    </source>
</reference>
<proteinExistence type="predicted"/>
<evidence type="ECO:0000256" key="3">
    <source>
        <dbReference type="ARBA" id="ARBA00022840"/>
    </source>
</evidence>
<dbReference type="EMBL" id="BBSC01000002">
    <property type="protein sequence ID" value="GAM74211.1"/>
    <property type="molecule type" value="Genomic_DNA"/>
</dbReference>
<dbReference type="Proteomes" id="UP000031666">
    <property type="component" value="Unassembled WGS sequence"/>
</dbReference>
<dbReference type="STRING" id="1481914.JCM19241_5407"/>
<dbReference type="GO" id="GO:0004039">
    <property type="term" value="F:allophanate hydrolase activity"/>
    <property type="evidence" value="ECO:0007669"/>
    <property type="project" value="UniProtKB-EC"/>
</dbReference>
<evidence type="ECO:0000313" key="6">
    <source>
        <dbReference type="Proteomes" id="UP000031666"/>
    </source>
</evidence>
<dbReference type="Gene3D" id="3.30.1360.40">
    <property type="match status" value="1"/>
</dbReference>
<accession>A0A0B8Q6J9</accession>
<dbReference type="AlphaFoldDB" id="A0A0B8Q6J9"/>
<dbReference type="InterPro" id="IPR029000">
    <property type="entry name" value="Cyclophilin-like_dom_sf"/>
</dbReference>
<keyword evidence="1" id="KW-0547">Nucleotide-binding</keyword>
<protein>
    <submittedName>
        <fullName evidence="5">Allophanate hydrolase 2 subunit 1</fullName>
        <ecNumber evidence="5">3.5.1.54</ecNumber>
    </submittedName>
</protein>
<dbReference type="SUPFAM" id="SSF160467">
    <property type="entry name" value="PH0987 N-terminal domain-like"/>
    <property type="match status" value="1"/>
</dbReference>
<feature type="domain" description="Carboxyltransferase" evidence="4">
    <location>
        <begin position="5"/>
        <end position="208"/>
    </location>
</feature>
<dbReference type="Gene3D" id="2.40.100.10">
    <property type="entry name" value="Cyclophilin-like"/>
    <property type="match status" value="1"/>
</dbReference>
<keyword evidence="3" id="KW-0067">ATP-binding</keyword>
<evidence type="ECO:0000256" key="1">
    <source>
        <dbReference type="ARBA" id="ARBA00022741"/>
    </source>
</evidence>
<evidence type="ECO:0000259" key="4">
    <source>
        <dbReference type="SMART" id="SM00796"/>
    </source>
</evidence>
<sequence length="231" mass="25791">MGSRVRIETISECCCILYFGEDINEGISNQVNQASIALTKALGPVLIDLIPSYTSILVHFDLTKTDRYDIKQRIKTTLKQESQIKGLRSKHNIIDVPVYYGPETALDLNEVSKMCDLSPSEIIKRHSQKEYRVYAIGFSPGFAYLGSLDKEIVVPRKATPRLKVPQGSVGLADNQTAIYPSTSPGGWQIIGRTPNKMVDWQNSSPTKIKVGDQIRFCPITRREFETLGGIL</sequence>
<organism evidence="5 6">
    <name type="scientific">Vibrio ishigakensis</name>
    <dbReference type="NCBI Taxonomy" id="1481914"/>
    <lineage>
        <taxon>Bacteria</taxon>
        <taxon>Pseudomonadati</taxon>
        <taxon>Pseudomonadota</taxon>
        <taxon>Gammaproteobacteria</taxon>
        <taxon>Vibrionales</taxon>
        <taxon>Vibrionaceae</taxon>
        <taxon>Vibrio</taxon>
    </lineage>
</organism>
<evidence type="ECO:0000313" key="5">
    <source>
        <dbReference type="EMBL" id="GAM74211.1"/>
    </source>
</evidence>
<dbReference type="GO" id="GO:0005524">
    <property type="term" value="F:ATP binding"/>
    <property type="evidence" value="ECO:0007669"/>
    <property type="project" value="UniProtKB-KW"/>
</dbReference>
<dbReference type="PANTHER" id="PTHR34698">
    <property type="entry name" value="5-OXOPROLINASE SUBUNIT B"/>
    <property type="match status" value="1"/>
</dbReference>
<dbReference type="NCBIfam" id="TIGR00370">
    <property type="entry name" value="5-oxoprolinase subunit PxpB"/>
    <property type="match status" value="1"/>
</dbReference>
<evidence type="ECO:0000256" key="2">
    <source>
        <dbReference type="ARBA" id="ARBA00022801"/>
    </source>
</evidence>
<reference evidence="5 6" key="2">
    <citation type="submission" date="2015-01" db="EMBL/GenBank/DDBJ databases">
        <authorList>
            <consortium name="NBRP consortium"/>
            <person name="Sawabe T."/>
            <person name="Meirelles P."/>
            <person name="Feng G."/>
            <person name="Sayaka M."/>
            <person name="Hattori M."/>
            <person name="Ohkuma M."/>
        </authorList>
    </citation>
    <scope>NUCLEOTIDE SEQUENCE [LARGE SCALE GENOMIC DNA]</scope>
    <source>
        <strain evidence="6">JCM 19241</strain>
    </source>
</reference>
<dbReference type="InterPro" id="IPR003833">
    <property type="entry name" value="CT_C_D"/>
</dbReference>
<comment type="caution">
    <text evidence="5">The sequence shown here is derived from an EMBL/GenBank/DDBJ whole genome shotgun (WGS) entry which is preliminary data.</text>
</comment>